<protein>
    <recommendedName>
        <fullName evidence="2">RNA helicase</fullName>
        <ecNumber evidence="2">3.6.4.13</ecNumber>
    </recommendedName>
</protein>
<feature type="domain" description="Helicase ATP-binding" evidence="13">
    <location>
        <begin position="548"/>
        <end position="711"/>
    </location>
</feature>
<dbReference type="InterPro" id="IPR044762">
    <property type="entry name" value="DHX8/Prp22_DEXHc"/>
</dbReference>
<evidence type="ECO:0000256" key="5">
    <source>
        <dbReference type="ARBA" id="ARBA00022801"/>
    </source>
</evidence>
<dbReference type="GO" id="GO:0071013">
    <property type="term" value="C:catalytic step 2 spliceosome"/>
    <property type="evidence" value="ECO:0007669"/>
    <property type="project" value="TreeGrafter"/>
</dbReference>
<dbReference type="OMA" id="LAPNFYK"/>
<dbReference type="AlphaFoldDB" id="A0A0B2VU72"/>
<feature type="domain" description="Helicase C-terminal" evidence="14">
    <location>
        <begin position="736"/>
        <end position="909"/>
    </location>
</feature>
<gene>
    <name evidence="15" type="primary">mog-5</name>
    <name evidence="15" type="ORF">Tcan_04199</name>
</gene>
<dbReference type="InterPro" id="IPR003029">
    <property type="entry name" value="S1_domain"/>
</dbReference>
<accession>A0A0B2VU72</accession>
<dbReference type="PROSITE" id="PS00690">
    <property type="entry name" value="DEAH_ATP_HELICASE"/>
    <property type="match status" value="1"/>
</dbReference>
<dbReference type="InterPro" id="IPR049621">
    <property type="entry name" value="S1_DHX8_helicase"/>
</dbReference>
<dbReference type="Pfam" id="PF00270">
    <property type="entry name" value="DEAD"/>
    <property type="match status" value="1"/>
</dbReference>
<evidence type="ECO:0000256" key="2">
    <source>
        <dbReference type="ARBA" id="ARBA00012552"/>
    </source>
</evidence>
<evidence type="ECO:0000256" key="3">
    <source>
        <dbReference type="ARBA" id="ARBA00022664"/>
    </source>
</evidence>
<dbReference type="InterPro" id="IPR011545">
    <property type="entry name" value="DEAD/DEAH_box_helicase_dom"/>
</dbReference>
<comment type="caution">
    <text evidence="15">The sequence shown here is derived from an EMBL/GenBank/DDBJ whole genome shotgun (WGS) entry which is preliminary data.</text>
</comment>
<dbReference type="FunFam" id="3.40.50.300:FF:000191">
    <property type="entry name" value="Pre-mRNA-splicing factor ATP-dependent RNA helicase"/>
    <property type="match status" value="1"/>
</dbReference>
<dbReference type="EC" id="3.6.4.13" evidence="2"/>
<evidence type="ECO:0000256" key="1">
    <source>
        <dbReference type="ARBA" id="ARBA00004123"/>
    </source>
</evidence>
<keyword evidence="5" id="KW-0378">Hydrolase</keyword>
<dbReference type="STRING" id="6265.A0A0B2VU72"/>
<evidence type="ECO:0000256" key="11">
    <source>
        <dbReference type="SAM" id="MobiDB-lite"/>
    </source>
</evidence>
<dbReference type="PANTHER" id="PTHR18934">
    <property type="entry name" value="ATP-DEPENDENT RNA HELICASE"/>
    <property type="match status" value="1"/>
</dbReference>
<evidence type="ECO:0000259" key="12">
    <source>
        <dbReference type="PROSITE" id="PS50126"/>
    </source>
</evidence>
<keyword evidence="16" id="KW-1185">Reference proteome</keyword>
<dbReference type="FunFam" id="1.10.10.2130:FF:000001">
    <property type="entry name" value="Pre-mRNA-splicing factor ATP-dependent RNA helicase"/>
    <property type="match status" value="1"/>
</dbReference>
<evidence type="ECO:0000313" key="16">
    <source>
        <dbReference type="Proteomes" id="UP000031036"/>
    </source>
</evidence>
<dbReference type="SMART" id="SM00847">
    <property type="entry name" value="HA2"/>
    <property type="match status" value="1"/>
</dbReference>
<dbReference type="Gene3D" id="3.40.50.300">
    <property type="entry name" value="P-loop containing nucleotide triphosphate hydrolases"/>
    <property type="match status" value="2"/>
</dbReference>
<evidence type="ECO:0000256" key="4">
    <source>
        <dbReference type="ARBA" id="ARBA00022741"/>
    </source>
</evidence>
<dbReference type="PROSITE" id="PS51194">
    <property type="entry name" value="HELICASE_CTER"/>
    <property type="match status" value="1"/>
</dbReference>
<dbReference type="Gene3D" id="1.20.120.1080">
    <property type="match status" value="1"/>
</dbReference>
<evidence type="ECO:0000256" key="8">
    <source>
        <dbReference type="ARBA" id="ARBA00023187"/>
    </source>
</evidence>
<reference evidence="15 16" key="1">
    <citation type="submission" date="2014-11" db="EMBL/GenBank/DDBJ databases">
        <title>Genetic blueprint of the zoonotic pathogen Toxocara canis.</title>
        <authorList>
            <person name="Zhu X.-Q."/>
            <person name="Korhonen P.K."/>
            <person name="Cai H."/>
            <person name="Young N.D."/>
            <person name="Nejsum P."/>
            <person name="von Samson-Himmelstjerna G."/>
            <person name="Boag P.R."/>
            <person name="Tan P."/>
            <person name="Li Q."/>
            <person name="Min J."/>
            <person name="Yang Y."/>
            <person name="Wang X."/>
            <person name="Fang X."/>
            <person name="Hall R.S."/>
            <person name="Hofmann A."/>
            <person name="Sternberg P.W."/>
            <person name="Jex A.R."/>
            <person name="Gasser R.B."/>
        </authorList>
    </citation>
    <scope>NUCLEOTIDE SEQUENCE [LARGE SCALE GENOMIC DNA]</scope>
    <source>
        <strain evidence="15">PN_DK_2014</strain>
    </source>
</reference>
<dbReference type="CDD" id="cd17971">
    <property type="entry name" value="DEXHc_DHX8"/>
    <property type="match status" value="1"/>
</dbReference>
<dbReference type="SUPFAM" id="SSF50249">
    <property type="entry name" value="Nucleic acid-binding proteins"/>
    <property type="match status" value="1"/>
</dbReference>
<keyword evidence="9" id="KW-0539">Nucleus</keyword>
<evidence type="ECO:0000256" key="9">
    <source>
        <dbReference type="ARBA" id="ARBA00023242"/>
    </source>
</evidence>
<dbReference type="GO" id="GO:0000390">
    <property type="term" value="P:spliceosomal complex disassembly"/>
    <property type="evidence" value="ECO:0007669"/>
    <property type="project" value="TreeGrafter"/>
</dbReference>
<dbReference type="GO" id="GO:0003724">
    <property type="term" value="F:RNA helicase activity"/>
    <property type="evidence" value="ECO:0007669"/>
    <property type="project" value="UniProtKB-EC"/>
</dbReference>
<dbReference type="InterPro" id="IPR012340">
    <property type="entry name" value="NA-bd_OB-fold"/>
</dbReference>
<feature type="compositionally biased region" description="Basic and acidic residues" evidence="11">
    <location>
        <begin position="453"/>
        <end position="468"/>
    </location>
</feature>
<dbReference type="InterPro" id="IPR001650">
    <property type="entry name" value="Helicase_C-like"/>
</dbReference>
<dbReference type="Gene3D" id="2.40.50.140">
    <property type="entry name" value="Nucleic acid-binding proteins"/>
    <property type="match status" value="1"/>
</dbReference>
<dbReference type="Pfam" id="PF00271">
    <property type="entry name" value="Helicase_C"/>
    <property type="match status" value="1"/>
</dbReference>
<dbReference type="FunFam" id="3.40.50.300:FF:000101">
    <property type="entry name" value="Pre-mRNA-splicing factor ATP-dependent RNA helicase"/>
    <property type="match status" value="1"/>
</dbReference>
<feature type="region of interest" description="Disordered" evidence="11">
    <location>
        <begin position="252"/>
        <end position="271"/>
    </location>
</feature>
<feature type="domain" description="S1 motif" evidence="12">
    <location>
        <begin position="207"/>
        <end position="250"/>
    </location>
</feature>
<keyword evidence="4" id="KW-0547">Nucleotide-binding</keyword>
<dbReference type="SUPFAM" id="SSF52540">
    <property type="entry name" value="P-loop containing nucleoside triphosphate hydrolases"/>
    <property type="match status" value="2"/>
</dbReference>
<evidence type="ECO:0000256" key="7">
    <source>
        <dbReference type="ARBA" id="ARBA00022840"/>
    </source>
</evidence>
<keyword evidence="6 15" id="KW-0347">Helicase</keyword>
<dbReference type="PROSITE" id="PS50126">
    <property type="entry name" value="S1"/>
    <property type="match status" value="1"/>
</dbReference>
<dbReference type="PROSITE" id="PS51192">
    <property type="entry name" value="HELICASE_ATP_BIND_1"/>
    <property type="match status" value="1"/>
</dbReference>
<keyword evidence="3" id="KW-0507">mRNA processing</keyword>
<dbReference type="PANTHER" id="PTHR18934:SF85">
    <property type="entry name" value="ATP-DEPENDENT RNA HELICASE DHX8"/>
    <property type="match status" value="1"/>
</dbReference>
<dbReference type="CDD" id="cd18791">
    <property type="entry name" value="SF2_C_RHA"/>
    <property type="match status" value="1"/>
</dbReference>
<dbReference type="InterPro" id="IPR007502">
    <property type="entry name" value="Helicase-assoc_dom"/>
</dbReference>
<evidence type="ECO:0000256" key="6">
    <source>
        <dbReference type="ARBA" id="ARBA00022806"/>
    </source>
</evidence>
<feature type="region of interest" description="Disordered" evidence="11">
    <location>
        <begin position="453"/>
        <end position="481"/>
    </location>
</feature>
<dbReference type="InterPro" id="IPR002464">
    <property type="entry name" value="DNA/RNA_helicase_DEAH_CS"/>
</dbReference>
<dbReference type="GO" id="GO:0003723">
    <property type="term" value="F:RNA binding"/>
    <property type="evidence" value="ECO:0007669"/>
    <property type="project" value="TreeGrafter"/>
</dbReference>
<dbReference type="Proteomes" id="UP000031036">
    <property type="component" value="Unassembled WGS sequence"/>
</dbReference>
<evidence type="ECO:0000259" key="14">
    <source>
        <dbReference type="PROSITE" id="PS51194"/>
    </source>
</evidence>
<dbReference type="Pfam" id="PF21010">
    <property type="entry name" value="HA2_C"/>
    <property type="match status" value="1"/>
</dbReference>
<dbReference type="InterPro" id="IPR014001">
    <property type="entry name" value="Helicase_ATP-bd"/>
</dbReference>
<comment type="subcellular location">
    <subcellularLocation>
        <location evidence="1">Nucleus</location>
    </subcellularLocation>
</comment>
<evidence type="ECO:0000256" key="10">
    <source>
        <dbReference type="ARBA" id="ARBA00047984"/>
    </source>
</evidence>
<dbReference type="SMART" id="SM00487">
    <property type="entry name" value="DEXDc"/>
    <property type="match status" value="1"/>
</dbReference>
<dbReference type="SMART" id="SM00490">
    <property type="entry name" value="HELICc"/>
    <property type="match status" value="1"/>
</dbReference>
<proteinExistence type="predicted"/>
<keyword evidence="7" id="KW-0067">ATP-binding</keyword>
<comment type="catalytic activity">
    <reaction evidence="10">
        <text>ATP + H2O = ADP + phosphate + H(+)</text>
        <dbReference type="Rhea" id="RHEA:13065"/>
        <dbReference type="ChEBI" id="CHEBI:15377"/>
        <dbReference type="ChEBI" id="CHEBI:15378"/>
        <dbReference type="ChEBI" id="CHEBI:30616"/>
        <dbReference type="ChEBI" id="CHEBI:43474"/>
        <dbReference type="ChEBI" id="CHEBI:456216"/>
        <dbReference type="EC" id="3.6.4.13"/>
    </reaction>
</comment>
<dbReference type="Gene3D" id="1.10.10.2130">
    <property type="entry name" value="DEAH helicase family, winged-helix domain"/>
    <property type="match status" value="1"/>
</dbReference>
<name>A0A0B2VU72_TOXCA</name>
<evidence type="ECO:0000313" key="15">
    <source>
        <dbReference type="EMBL" id="KHN85213.1"/>
    </source>
</evidence>
<sequence>MDELERLSLVSKVCVELENHFNMGDKDVAEFIIHLATEHPTFDKFKKAIHREGLGDQVLLFIREGLDDQVLLFIREGLDDQVLLFIREGLDDQVLLFIREGLDDQVLLFIREGLDDQVLLFIREGLGDQFDDSLLANLLRLIQHMQPKKKDIDKHIRTIADDKELLKAQLPALAMANTNTDLLMEQLEGLIPKWKKDQLEGFRQRFEGLLHISQIRKERVNAVADVLNRGQKVKVKVLKFEGGKISLSMKEVNQDTGEDLNPREPSLPKDSVVAWDDVPRNPEAPWMNPSGSGSFEEESKIQAKSTKSRVRLTTPERWELRQMQGGGAITNMDLPDFDEELGVLKNFDEESDGEDIEIELVEDEPEFLRGYGKHTVDLEPVKVVKNPDGSLAQAALMQVEESDGEDIEIELVEDEPEFLRGYGKHTVDLEPVKVVKNPDGSLAQAALMQSALAKERRDQKIQAQREQEAQSQRSGLSSSARINDPMADISLQSSSIDASGSIQRQREMPEWMKHVTAGGKATYGKRTTMSIKEQRESLPIFALKKALMEAIAANNILIVIGETGSGKTTQITQYMVEAGYAARGRIGCTQPRRVAAMSVAKRVSEEFGCRLGSEVGYTIRFEDCTSQDTMIKYMTDGMLLRECLLDPDLMAYSVIMLDEAHERTIHTDVLFGLLKAAVKKRPELKLIVTSATLDAVKFSEYFYEAPIFTIPGRTFPVEILYTREPETDYLDAAHITVMQIHLTEPPGDVLVFLTGQEEIDTSCEVLYERMKSLGPDVPELIILPVYGALPSEMQTRIFEPAPPGSRKVVIATNIAETSLTIDGIFYVVDPGFVKQKIYNPKSGMDSLVVTPISQAAAKQRAGRAGRTGPGKCYRLYTERAYRDEMLPTPVPEIQRTNLASTLLQLKAMGINNLIDFDFMDAPPIEAMITALTQLHTLSALDSDGLLTRLGRRKLHRLVRKRDQVRGKGHVRTSEVWIELEETASANYIRWFQMAEFPLEPSLAKLLIMSVDLCCSDEVLTIVSMLSVQNVFYRPKDKQELADQKKSKFHQPEGDHLTLLAVYNSWKHHHFSQAWCYENFVQIRTLKRAQDIRKQLLSIMDRHKLNTISCGRDVQRIQKAICSGFFRNAAKRDPQEGYRTLVDGQNVFIHPSSALFQNQPEWVVYHELVMTSKEYMREVTAIDPKWLVEFAPSFFKMGDNTKLSAFKKNQTIAPLFNKYEDPNAWRITRLKKKIYNPNR</sequence>
<dbReference type="CDD" id="cd05684">
    <property type="entry name" value="S1_DHX8_helicase"/>
    <property type="match status" value="1"/>
</dbReference>
<dbReference type="EMBL" id="JPKZ01000843">
    <property type="protein sequence ID" value="KHN85213.1"/>
    <property type="molecule type" value="Genomic_DNA"/>
</dbReference>
<dbReference type="GO" id="GO:0016787">
    <property type="term" value="F:hydrolase activity"/>
    <property type="evidence" value="ECO:0007669"/>
    <property type="project" value="UniProtKB-KW"/>
</dbReference>
<dbReference type="InterPro" id="IPR011709">
    <property type="entry name" value="DEAD-box_helicase_OB_fold"/>
</dbReference>
<keyword evidence="8" id="KW-0508">mRNA splicing</keyword>
<organism evidence="15 16">
    <name type="scientific">Toxocara canis</name>
    <name type="common">Canine roundworm</name>
    <dbReference type="NCBI Taxonomy" id="6265"/>
    <lineage>
        <taxon>Eukaryota</taxon>
        <taxon>Metazoa</taxon>
        <taxon>Ecdysozoa</taxon>
        <taxon>Nematoda</taxon>
        <taxon>Chromadorea</taxon>
        <taxon>Rhabditida</taxon>
        <taxon>Spirurina</taxon>
        <taxon>Ascaridomorpha</taxon>
        <taxon>Ascaridoidea</taxon>
        <taxon>Toxocaridae</taxon>
        <taxon>Toxocara</taxon>
    </lineage>
</organism>
<dbReference type="OrthoDB" id="10253254at2759"/>
<dbReference type="InterPro" id="IPR042035">
    <property type="entry name" value="DEAH_win-hel_dom"/>
</dbReference>
<dbReference type="InterPro" id="IPR027417">
    <property type="entry name" value="P-loop_NTPase"/>
</dbReference>
<evidence type="ECO:0000259" key="13">
    <source>
        <dbReference type="PROSITE" id="PS51192"/>
    </source>
</evidence>
<dbReference type="GO" id="GO:0005524">
    <property type="term" value="F:ATP binding"/>
    <property type="evidence" value="ECO:0007669"/>
    <property type="project" value="UniProtKB-KW"/>
</dbReference>
<feature type="region of interest" description="Disordered" evidence="11">
    <location>
        <begin position="282"/>
        <end position="311"/>
    </location>
</feature>
<dbReference type="Pfam" id="PF07717">
    <property type="entry name" value="OB_NTP_bind"/>
    <property type="match status" value="1"/>
</dbReference>